<dbReference type="Pfam" id="PF09312">
    <property type="entry name" value="SurA_N"/>
    <property type="match status" value="1"/>
</dbReference>
<reference evidence="9 10" key="1">
    <citation type="journal article" date="2018" name="Nat. Biotechnol.">
        <title>A standardized bacterial taxonomy based on genome phylogeny substantially revises the tree of life.</title>
        <authorList>
            <person name="Parks D.H."/>
            <person name="Chuvochina M."/>
            <person name="Waite D.W."/>
            <person name="Rinke C."/>
            <person name="Skarshewski A."/>
            <person name="Chaumeil P.A."/>
            <person name="Hugenholtz P."/>
        </authorList>
    </citation>
    <scope>NUCLEOTIDE SEQUENCE [LARGE SCALE GENOMIC DNA]</scope>
    <source>
        <strain evidence="9">UBA9360</strain>
    </source>
</reference>
<dbReference type="HAMAP" id="MF_01183">
    <property type="entry name" value="Chaperone_SurA"/>
    <property type="match status" value="1"/>
</dbReference>
<keyword evidence="2 7" id="KW-0677">Repeat</keyword>
<dbReference type="Pfam" id="PF00639">
    <property type="entry name" value="Rotamase"/>
    <property type="match status" value="2"/>
</dbReference>
<dbReference type="Gene3D" id="1.10.4030.10">
    <property type="entry name" value="Porin chaperone SurA, peptide-binding domain"/>
    <property type="match status" value="1"/>
</dbReference>
<feature type="signal peptide" evidence="7">
    <location>
        <begin position="1"/>
        <end position="26"/>
    </location>
</feature>
<dbReference type="EMBL" id="DMUP01000121">
    <property type="protein sequence ID" value="HAR56200.1"/>
    <property type="molecule type" value="Genomic_DNA"/>
</dbReference>
<dbReference type="InterPro" id="IPR050280">
    <property type="entry name" value="OMP_Chaperone_SurA"/>
</dbReference>
<dbReference type="InterPro" id="IPR023034">
    <property type="entry name" value="PPIase_SurA"/>
</dbReference>
<dbReference type="GO" id="GO:0042277">
    <property type="term" value="F:peptide binding"/>
    <property type="evidence" value="ECO:0007669"/>
    <property type="project" value="InterPro"/>
</dbReference>
<dbReference type="EC" id="5.2.1.8" evidence="7"/>
<feature type="chain" id="PRO_5017092554" description="Chaperone SurA" evidence="7">
    <location>
        <begin position="27"/>
        <end position="432"/>
    </location>
</feature>
<dbReference type="NCBIfam" id="NF008038">
    <property type="entry name" value="PRK10770.1"/>
    <property type="match status" value="1"/>
</dbReference>
<dbReference type="SUPFAM" id="SSF109998">
    <property type="entry name" value="Triger factor/SurA peptide-binding domain-like"/>
    <property type="match status" value="1"/>
</dbReference>
<dbReference type="PANTHER" id="PTHR47637">
    <property type="entry name" value="CHAPERONE SURA"/>
    <property type="match status" value="1"/>
</dbReference>
<evidence type="ECO:0000256" key="4">
    <source>
        <dbReference type="ARBA" id="ARBA00023110"/>
    </source>
</evidence>
<evidence type="ECO:0000313" key="9">
    <source>
        <dbReference type="EMBL" id="HAR56200.1"/>
    </source>
</evidence>
<sequence length="432" mass="48672" precursor="true">MKQLVKFSTSVSIALMMCITATVAHAQQVLDRVAVIVDDGVILESQIEQLIKQVKQSENFSSANAPSDKVLRTQATERLIQQELQLQMAERMGIEVSEAQLDQAISRIAQDRGMSVDELRENTINSGQSWPAFREQIKTEIITSQVERAAVQRRVSVTPQEVENLVNLIEQNDASPTEYRLRQILIGVDSDAPNEKQEAAKRRAQAVIDRLEEGEDFSQLAIRSSSGSNALDGGDLGWMTENSMPTLFAEVVKGKSKGEIIGPIRSGVGFHILQVADKRGEQVVEVQEVKARHILIKQSVILSDNKAKEMLAQFREQILSGEKTFAELAKEHSADPGSASRGGDLGWSRPDRYAEEFKQRVSTLEKGVISEPFRTQFGWHIVEVTDRRTLDATQESKRDKAYQMLFSRKYREEVDTWRQEMRDRAYVRVVAK</sequence>
<comment type="function">
    <text evidence="7">Chaperone involved in the correct folding and assembly of outer membrane proteins. Recognizes specific patterns of aromatic residues and the orientation of their side chains, which are found more frequently in integral outer membrane proteins. May act in both early periplasmic and late outer membrane-associated steps of protein maturation.</text>
</comment>
<feature type="domain" description="PpiC" evidence="8">
    <location>
        <begin position="176"/>
        <end position="277"/>
    </location>
</feature>
<evidence type="ECO:0000256" key="3">
    <source>
        <dbReference type="ARBA" id="ARBA00022764"/>
    </source>
</evidence>
<dbReference type="GO" id="GO:0006457">
    <property type="term" value="P:protein folding"/>
    <property type="evidence" value="ECO:0007669"/>
    <property type="project" value="UniProtKB-UniRule"/>
</dbReference>
<protein>
    <recommendedName>
        <fullName evidence="7">Chaperone SurA</fullName>
    </recommendedName>
    <alternativeName>
        <fullName evidence="7">Peptidyl-prolyl cis-trans isomerase SurA</fullName>
        <shortName evidence="7">PPIase SurA</shortName>
        <ecNumber evidence="7">5.2.1.8</ecNumber>
    </alternativeName>
    <alternativeName>
        <fullName evidence="7">Rotamase SurA</fullName>
    </alternativeName>
</protein>
<proteinExistence type="inferred from homology"/>
<organism evidence="9 10">
    <name type="scientific">Idiomarina baltica</name>
    <dbReference type="NCBI Taxonomy" id="190892"/>
    <lineage>
        <taxon>Bacteria</taxon>
        <taxon>Pseudomonadati</taxon>
        <taxon>Pseudomonadota</taxon>
        <taxon>Gammaproteobacteria</taxon>
        <taxon>Alteromonadales</taxon>
        <taxon>Idiomarinaceae</taxon>
        <taxon>Idiomarina</taxon>
    </lineage>
</organism>
<dbReference type="InterPro" id="IPR000297">
    <property type="entry name" value="PPIase_PpiC"/>
</dbReference>
<dbReference type="GO" id="GO:0050821">
    <property type="term" value="P:protein stabilization"/>
    <property type="evidence" value="ECO:0007669"/>
    <property type="project" value="InterPro"/>
</dbReference>
<comment type="caution">
    <text evidence="9">The sequence shown here is derived from an EMBL/GenBank/DDBJ whole genome shotgun (WGS) entry which is preliminary data.</text>
</comment>
<gene>
    <name evidence="7" type="primary">surA</name>
    <name evidence="9" type="ORF">DCR58_05360</name>
</gene>
<dbReference type="PROSITE" id="PS50198">
    <property type="entry name" value="PPIC_PPIASE_2"/>
    <property type="match status" value="2"/>
</dbReference>
<evidence type="ECO:0000256" key="2">
    <source>
        <dbReference type="ARBA" id="ARBA00022737"/>
    </source>
</evidence>
<dbReference type="SUPFAM" id="SSF54534">
    <property type="entry name" value="FKBP-like"/>
    <property type="match status" value="2"/>
</dbReference>
<dbReference type="GO" id="GO:0030288">
    <property type="term" value="C:outer membrane-bounded periplasmic space"/>
    <property type="evidence" value="ECO:0007669"/>
    <property type="project" value="InterPro"/>
</dbReference>
<dbReference type="GO" id="GO:0003755">
    <property type="term" value="F:peptidyl-prolyl cis-trans isomerase activity"/>
    <property type="evidence" value="ECO:0007669"/>
    <property type="project" value="UniProtKB-UniRule"/>
</dbReference>
<dbReference type="InterPro" id="IPR023058">
    <property type="entry name" value="PPIase_PpiC_CS"/>
</dbReference>
<comment type="subcellular location">
    <subcellularLocation>
        <location evidence="7">Periplasm</location>
    </subcellularLocation>
    <text evidence="7">Is capable of associating with the outer membrane.</text>
</comment>
<evidence type="ECO:0000256" key="1">
    <source>
        <dbReference type="ARBA" id="ARBA00022729"/>
    </source>
</evidence>
<evidence type="ECO:0000256" key="6">
    <source>
        <dbReference type="ARBA" id="ARBA00023235"/>
    </source>
</evidence>
<evidence type="ECO:0000259" key="8">
    <source>
        <dbReference type="PROSITE" id="PS50198"/>
    </source>
</evidence>
<dbReference type="RefSeq" id="WP_272978651.1">
    <property type="nucleotide sequence ID" value="NZ_DBGH01000128.1"/>
</dbReference>
<accession>A0A348WNT8</accession>
<keyword evidence="5 7" id="KW-0143">Chaperone</keyword>
<comment type="domain">
    <text evidence="7">The PPIase activity resides only in the second parvulin domain. The N-terminal region and the C-terminal tail are necessary and sufficient for the chaperone activity of SurA. The PPIase activity is dispensable for SurA to function as a chaperone. The N-terminal region and the C-terminal tail are also required for porin recognition.</text>
</comment>
<dbReference type="GO" id="GO:0051082">
    <property type="term" value="F:unfolded protein binding"/>
    <property type="evidence" value="ECO:0007669"/>
    <property type="project" value="UniProtKB-UniRule"/>
</dbReference>
<name>A0A348WNT8_9GAMM</name>
<dbReference type="Gene3D" id="3.10.50.40">
    <property type="match status" value="2"/>
</dbReference>
<evidence type="ECO:0000313" key="10">
    <source>
        <dbReference type="Proteomes" id="UP000262878"/>
    </source>
</evidence>
<dbReference type="AlphaFoldDB" id="A0A348WNT8"/>
<keyword evidence="1 7" id="KW-0732">Signal</keyword>
<dbReference type="STRING" id="314276.OS145_07876"/>
<comment type="catalytic activity">
    <reaction evidence="7">
        <text>[protein]-peptidylproline (omega=180) = [protein]-peptidylproline (omega=0)</text>
        <dbReference type="Rhea" id="RHEA:16237"/>
        <dbReference type="Rhea" id="RHEA-COMP:10747"/>
        <dbReference type="Rhea" id="RHEA-COMP:10748"/>
        <dbReference type="ChEBI" id="CHEBI:83833"/>
        <dbReference type="ChEBI" id="CHEBI:83834"/>
        <dbReference type="EC" id="5.2.1.8"/>
    </reaction>
</comment>
<evidence type="ECO:0000256" key="7">
    <source>
        <dbReference type="HAMAP-Rule" id="MF_01183"/>
    </source>
</evidence>
<keyword evidence="4 7" id="KW-0697">Rotamase</keyword>
<keyword evidence="6 7" id="KW-0413">Isomerase</keyword>
<feature type="domain" description="PpiC" evidence="8">
    <location>
        <begin position="286"/>
        <end position="386"/>
    </location>
</feature>
<dbReference type="InterPro" id="IPR046357">
    <property type="entry name" value="PPIase_dom_sf"/>
</dbReference>
<dbReference type="InterPro" id="IPR027304">
    <property type="entry name" value="Trigger_fact/SurA_dom_sf"/>
</dbReference>
<dbReference type="PROSITE" id="PS01096">
    <property type="entry name" value="PPIC_PPIASE_1"/>
    <property type="match status" value="1"/>
</dbReference>
<dbReference type="GO" id="GO:0043165">
    <property type="term" value="P:Gram-negative-bacterium-type cell outer membrane assembly"/>
    <property type="evidence" value="ECO:0007669"/>
    <property type="project" value="InterPro"/>
</dbReference>
<evidence type="ECO:0000256" key="5">
    <source>
        <dbReference type="ARBA" id="ARBA00023186"/>
    </source>
</evidence>
<dbReference type="InterPro" id="IPR015391">
    <property type="entry name" value="SurA_N"/>
</dbReference>
<dbReference type="PANTHER" id="PTHR47637:SF1">
    <property type="entry name" value="CHAPERONE SURA"/>
    <property type="match status" value="1"/>
</dbReference>
<dbReference type="Proteomes" id="UP000262878">
    <property type="component" value="Unassembled WGS sequence"/>
</dbReference>
<keyword evidence="3 7" id="KW-0574">Periplasm</keyword>